<dbReference type="PATRIC" id="fig|159743.3.peg.917"/>
<dbReference type="SMART" id="SM01057">
    <property type="entry name" value="Carb_anhydrase"/>
    <property type="match status" value="1"/>
</dbReference>
<dbReference type="CDD" id="cd03124">
    <property type="entry name" value="alpha_CA_prokaryotic_like"/>
    <property type="match status" value="1"/>
</dbReference>
<dbReference type="InterPro" id="IPR036398">
    <property type="entry name" value="CA_dom_sf"/>
</dbReference>
<evidence type="ECO:0000256" key="5">
    <source>
        <dbReference type="ARBA" id="ARBA00023239"/>
    </source>
</evidence>
<evidence type="ECO:0000256" key="1">
    <source>
        <dbReference type="ARBA" id="ARBA00010718"/>
    </source>
</evidence>
<dbReference type="InterPro" id="IPR041891">
    <property type="entry name" value="Alpha_CA_prokaryot-like"/>
</dbReference>
<gene>
    <name evidence="10" type="ORF">QD47_04250</name>
</gene>
<dbReference type="AlphaFoldDB" id="A0A0D7X674"/>
<evidence type="ECO:0000256" key="7">
    <source>
        <dbReference type="SAM" id="MobiDB-lite"/>
    </source>
</evidence>
<feature type="signal peptide" evidence="8">
    <location>
        <begin position="1"/>
        <end position="26"/>
    </location>
</feature>
<evidence type="ECO:0000256" key="2">
    <source>
        <dbReference type="ARBA" id="ARBA00012925"/>
    </source>
</evidence>
<sequence length="279" mass="30718">MKKNWRVCLSSMFAIFLVVSATGCNAQPATSKSTITSSSPTGSAAHAVVQKNPHWSYEGEEGPEHWGELEKDFAACGNGHEQSPVNIEHTRMEASQTQQPIQVHYTNTKVSILNNGHTIQINAASPGNTIVLDGTKFTLKQFHFHHPSEHQIDGKNADMELHFVHQGDNGSTAVLGVLIQGGKENKAFSRIWSKLPKDVSQEEALEGELNLATLLPKDLHSIRYNGSLTTPPCTEHVNWTVLEQPIEMSADQISQFATLFPDNHRPVQQLGARELTADK</sequence>
<dbReference type="RefSeq" id="WP_044644946.1">
    <property type="nucleotide sequence ID" value="NZ_JTHP01000005.1"/>
</dbReference>
<accession>A0A0D7X674</accession>
<evidence type="ECO:0000256" key="8">
    <source>
        <dbReference type="SAM" id="SignalP"/>
    </source>
</evidence>
<dbReference type="GO" id="GO:0004089">
    <property type="term" value="F:carbonate dehydratase activity"/>
    <property type="evidence" value="ECO:0007669"/>
    <property type="project" value="UniProtKB-EC"/>
</dbReference>
<dbReference type="EC" id="4.2.1.1" evidence="2"/>
<keyword evidence="4" id="KW-0862">Zinc</keyword>
<dbReference type="GO" id="GO:0008270">
    <property type="term" value="F:zinc ion binding"/>
    <property type="evidence" value="ECO:0007669"/>
    <property type="project" value="InterPro"/>
</dbReference>
<keyword evidence="3" id="KW-0479">Metal-binding</keyword>
<evidence type="ECO:0000313" key="10">
    <source>
        <dbReference type="EMBL" id="KJD46729.1"/>
    </source>
</evidence>
<dbReference type="Pfam" id="PF00194">
    <property type="entry name" value="Carb_anhydrase"/>
    <property type="match status" value="1"/>
</dbReference>
<dbReference type="InterPro" id="IPR001148">
    <property type="entry name" value="CA_dom"/>
</dbReference>
<dbReference type="PANTHER" id="PTHR18952:SF265">
    <property type="entry name" value="CARBONIC ANHYDRASE"/>
    <property type="match status" value="1"/>
</dbReference>
<comment type="similarity">
    <text evidence="1">Belongs to the alpha-carbonic anhydrase family.</text>
</comment>
<keyword evidence="8" id="KW-0732">Signal</keyword>
<dbReference type="Gene3D" id="3.10.200.10">
    <property type="entry name" value="Alpha carbonic anhydrase"/>
    <property type="match status" value="1"/>
</dbReference>
<dbReference type="PROSITE" id="PS51257">
    <property type="entry name" value="PROKAR_LIPOPROTEIN"/>
    <property type="match status" value="1"/>
</dbReference>
<dbReference type="InterPro" id="IPR023561">
    <property type="entry name" value="Carbonic_anhydrase_a-class"/>
</dbReference>
<evidence type="ECO:0000259" key="9">
    <source>
        <dbReference type="PROSITE" id="PS51144"/>
    </source>
</evidence>
<dbReference type="PANTHER" id="PTHR18952">
    <property type="entry name" value="CARBONIC ANHYDRASE"/>
    <property type="match status" value="1"/>
</dbReference>
<feature type="compositionally biased region" description="Low complexity" evidence="7">
    <location>
        <begin position="30"/>
        <end position="43"/>
    </location>
</feature>
<dbReference type="EMBL" id="JTHP01000005">
    <property type="protein sequence ID" value="KJD46729.1"/>
    <property type="molecule type" value="Genomic_DNA"/>
</dbReference>
<dbReference type="Proteomes" id="UP000032534">
    <property type="component" value="Unassembled WGS sequence"/>
</dbReference>
<organism evidence="10 11">
    <name type="scientific">Paenibacillus terrae</name>
    <dbReference type="NCBI Taxonomy" id="159743"/>
    <lineage>
        <taxon>Bacteria</taxon>
        <taxon>Bacillati</taxon>
        <taxon>Bacillota</taxon>
        <taxon>Bacilli</taxon>
        <taxon>Bacillales</taxon>
        <taxon>Paenibacillaceae</taxon>
        <taxon>Paenibacillus</taxon>
    </lineage>
</organism>
<comment type="catalytic activity">
    <reaction evidence="6">
        <text>hydrogencarbonate + H(+) = CO2 + H2O</text>
        <dbReference type="Rhea" id="RHEA:10748"/>
        <dbReference type="ChEBI" id="CHEBI:15377"/>
        <dbReference type="ChEBI" id="CHEBI:15378"/>
        <dbReference type="ChEBI" id="CHEBI:16526"/>
        <dbReference type="ChEBI" id="CHEBI:17544"/>
        <dbReference type="EC" id="4.2.1.1"/>
    </reaction>
</comment>
<feature type="domain" description="Alpha-carbonic anhydrase" evidence="9">
    <location>
        <begin position="53"/>
        <end position="279"/>
    </location>
</feature>
<keyword evidence="5" id="KW-0456">Lyase</keyword>
<keyword evidence="11" id="KW-1185">Reference proteome</keyword>
<evidence type="ECO:0000256" key="6">
    <source>
        <dbReference type="ARBA" id="ARBA00048348"/>
    </source>
</evidence>
<dbReference type="SUPFAM" id="SSF51069">
    <property type="entry name" value="Carbonic anhydrase"/>
    <property type="match status" value="1"/>
</dbReference>
<dbReference type="OrthoDB" id="5327615at2"/>
<evidence type="ECO:0000256" key="4">
    <source>
        <dbReference type="ARBA" id="ARBA00022833"/>
    </source>
</evidence>
<evidence type="ECO:0000313" key="11">
    <source>
        <dbReference type="Proteomes" id="UP000032534"/>
    </source>
</evidence>
<protein>
    <recommendedName>
        <fullName evidence="2">carbonic anhydrase</fullName>
        <ecNumber evidence="2">4.2.1.1</ecNumber>
    </recommendedName>
</protein>
<feature type="region of interest" description="Disordered" evidence="7">
    <location>
        <begin position="28"/>
        <end position="48"/>
    </location>
</feature>
<reference evidence="10 11" key="1">
    <citation type="submission" date="2014-11" db="EMBL/GenBank/DDBJ databases">
        <title>Draft Genome Sequences of Paenibacillus polymyxa NRRL B-30509 and Paenibacillus terrae NRRL B-30644, Strains from a Poultry Environment that Produce Tridecaptin A and Paenicidins.</title>
        <authorList>
            <person name="van Belkum M.J."/>
            <person name="Lohans C.T."/>
            <person name="Vederas J.C."/>
        </authorList>
    </citation>
    <scope>NUCLEOTIDE SEQUENCE [LARGE SCALE GENOMIC DNA]</scope>
    <source>
        <strain evidence="10 11">NRRL B-30644</strain>
    </source>
</reference>
<name>A0A0D7X674_9BACL</name>
<dbReference type="PROSITE" id="PS51144">
    <property type="entry name" value="ALPHA_CA_2"/>
    <property type="match status" value="1"/>
</dbReference>
<evidence type="ECO:0000256" key="3">
    <source>
        <dbReference type="ARBA" id="ARBA00022723"/>
    </source>
</evidence>
<proteinExistence type="inferred from homology"/>
<feature type="chain" id="PRO_5038682493" description="carbonic anhydrase" evidence="8">
    <location>
        <begin position="27"/>
        <end position="279"/>
    </location>
</feature>
<comment type="caution">
    <text evidence="10">The sequence shown here is derived from an EMBL/GenBank/DDBJ whole genome shotgun (WGS) entry which is preliminary data.</text>
</comment>